<reference evidence="3 4" key="1">
    <citation type="journal article" date="2018" name="Nat. Ecol. Evol.">
        <title>Pezizomycetes genomes reveal the molecular basis of ectomycorrhizal truffle lifestyle.</title>
        <authorList>
            <person name="Murat C."/>
            <person name="Payen T."/>
            <person name="Noel B."/>
            <person name="Kuo A."/>
            <person name="Morin E."/>
            <person name="Chen J."/>
            <person name="Kohler A."/>
            <person name="Krizsan K."/>
            <person name="Balestrini R."/>
            <person name="Da Silva C."/>
            <person name="Montanini B."/>
            <person name="Hainaut M."/>
            <person name="Levati E."/>
            <person name="Barry K.W."/>
            <person name="Belfiori B."/>
            <person name="Cichocki N."/>
            <person name="Clum A."/>
            <person name="Dockter R.B."/>
            <person name="Fauchery L."/>
            <person name="Guy J."/>
            <person name="Iotti M."/>
            <person name="Le Tacon F."/>
            <person name="Lindquist E.A."/>
            <person name="Lipzen A."/>
            <person name="Malagnac F."/>
            <person name="Mello A."/>
            <person name="Molinier V."/>
            <person name="Miyauchi S."/>
            <person name="Poulain J."/>
            <person name="Riccioni C."/>
            <person name="Rubini A."/>
            <person name="Sitrit Y."/>
            <person name="Splivallo R."/>
            <person name="Traeger S."/>
            <person name="Wang M."/>
            <person name="Zifcakova L."/>
            <person name="Wipf D."/>
            <person name="Zambonelli A."/>
            <person name="Paolocci F."/>
            <person name="Nowrousian M."/>
            <person name="Ottonello S."/>
            <person name="Baldrian P."/>
            <person name="Spatafora J.W."/>
            <person name="Henrissat B."/>
            <person name="Nagy L.G."/>
            <person name="Aury J.M."/>
            <person name="Wincker P."/>
            <person name="Grigoriev I.V."/>
            <person name="Bonfante P."/>
            <person name="Martin F.M."/>
        </authorList>
    </citation>
    <scope>NUCLEOTIDE SEQUENCE [LARGE SCALE GENOMIC DNA]</scope>
    <source>
        <strain evidence="3 4">RN42</strain>
    </source>
</reference>
<dbReference type="OrthoDB" id="5428673at2759"/>
<evidence type="ECO:0000313" key="4">
    <source>
        <dbReference type="Proteomes" id="UP000275078"/>
    </source>
</evidence>
<feature type="domain" description="PiggyBac transposable element-derived protein" evidence="2">
    <location>
        <begin position="115"/>
        <end position="218"/>
    </location>
</feature>
<proteinExistence type="predicted"/>
<dbReference type="PANTHER" id="PTHR46599">
    <property type="entry name" value="PIGGYBAC TRANSPOSABLE ELEMENT-DERIVED PROTEIN 4"/>
    <property type="match status" value="1"/>
</dbReference>
<evidence type="ECO:0000313" key="3">
    <source>
        <dbReference type="EMBL" id="RPA78035.1"/>
    </source>
</evidence>
<dbReference type="Pfam" id="PF13843">
    <property type="entry name" value="DDE_Tnp_1_7"/>
    <property type="match status" value="1"/>
</dbReference>
<dbReference type="PANTHER" id="PTHR46599:SF3">
    <property type="entry name" value="PIGGYBAC TRANSPOSABLE ELEMENT-DERIVED PROTEIN 4"/>
    <property type="match status" value="1"/>
</dbReference>
<feature type="region of interest" description="Disordered" evidence="1">
    <location>
        <begin position="14"/>
        <end position="46"/>
    </location>
</feature>
<sequence>MALRVITNIEMQTRSFSSRLRQSETEQTPNGRTTNQNRHPQPTAHRYPESWKAFQESIPGAEIGEMPENYVPPRIQNHRPIPGHLHHFNPVEWDTPDTFRKDRTKLPEGFETLQDPSLYFTLFFTDEIFEFLAEMTNAYAVSKQAAIDELGDVDIQQRPWWPTCGEEIKVWIGINLYLGFLGRKNVESLWDSTNGVWQVYDYMSKTRFEQLRRFFHIYGPDDMCELPAELQPPW</sequence>
<gene>
    <name evidence="3" type="ORF">BJ508DRAFT_329684</name>
</gene>
<organism evidence="3 4">
    <name type="scientific">Ascobolus immersus RN42</name>
    <dbReference type="NCBI Taxonomy" id="1160509"/>
    <lineage>
        <taxon>Eukaryota</taxon>
        <taxon>Fungi</taxon>
        <taxon>Dikarya</taxon>
        <taxon>Ascomycota</taxon>
        <taxon>Pezizomycotina</taxon>
        <taxon>Pezizomycetes</taxon>
        <taxon>Pezizales</taxon>
        <taxon>Ascobolaceae</taxon>
        <taxon>Ascobolus</taxon>
    </lineage>
</organism>
<dbReference type="Proteomes" id="UP000275078">
    <property type="component" value="Unassembled WGS sequence"/>
</dbReference>
<dbReference type="EMBL" id="ML119717">
    <property type="protein sequence ID" value="RPA78035.1"/>
    <property type="molecule type" value="Genomic_DNA"/>
</dbReference>
<evidence type="ECO:0000259" key="2">
    <source>
        <dbReference type="Pfam" id="PF13843"/>
    </source>
</evidence>
<name>A0A3N4HW60_ASCIM</name>
<keyword evidence="4" id="KW-1185">Reference proteome</keyword>
<dbReference type="AlphaFoldDB" id="A0A3N4HW60"/>
<protein>
    <recommendedName>
        <fullName evidence="2">PiggyBac transposable element-derived protein domain-containing protein</fullName>
    </recommendedName>
</protein>
<evidence type="ECO:0000256" key="1">
    <source>
        <dbReference type="SAM" id="MobiDB-lite"/>
    </source>
</evidence>
<accession>A0A3N4HW60</accession>
<feature type="compositionally biased region" description="Polar residues" evidence="1">
    <location>
        <begin position="14"/>
        <end position="40"/>
    </location>
</feature>
<dbReference type="STRING" id="1160509.A0A3N4HW60"/>
<dbReference type="InterPro" id="IPR029526">
    <property type="entry name" value="PGBD"/>
</dbReference>